<dbReference type="Proteomes" id="UP000381693">
    <property type="component" value="Unassembled WGS sequence"/>
</dbReference>
<protein>
    <recommendedName>
        <fullName evidence="2 3">Single-stranded DNA-binding protein</fullName>
        <shortName evidence="2">SSB</shortName>
    </recommendedName>
</protein>
<dbReference type="AlphaFoldDB" id="A0A5E6M6J8"/>
<keyword evidence="1 2" id="KW-0238">DNA-binding</keyword>
<dbReference type="GO" id="GO:0003697">
    <property type="term" value="F:single-stranded DNA binding"/>
    <property type="evidence" value="ECO:0007669"/>
    <property type="project" value="UniProtKB-UniRule"/>
</dbReference>
<dbReference type="EMBL" id="CABFUZ020000018">
    <property type="protein sequence ID" value="VVM04560.1"/>
    <property type="molecule type" value="Genomic_DNA"/>
</dbReference>
<feature type="compositionally biased region" description="Basic and acidic residues" evidence="4">
    <location>
        <begin position="121"/>
        <end position="136"/>
    </location>
</feature>
<accession>A0A5E6M6J8</accession>
<feature type="compositionally biased region" description="Acidic residues" evidence="4">
    <location>
        <begin position="138"/>
        <end position="147"/>
    </location>
</feature>
<feature type="region of interest" description="Disordered" evidence="4">
    <location>
        <begin position="107"/>
        <end position="147"/>
    </location>
</feature>
<evidence type="ECO:0000256" key="3">
    <source>
        <dbReference type="PIRNR" id="PIRNR002070"/>
    </source>
</evidence>
<dbReference type="OrthoDB" id="9809878at2"/>
<evidence type="ECO:0000256" key="4">
    <source>
        <dbReference type="SAM" id="MobiDB-lite"/>
    </source>
</evidence>
<evidence type="ECO:0000256" key="2">
    <source>
        <dbReference type="HAMAP-Rule" id="MF_00984"/>
    </source>
</evidence>
<evidence type="ECO:0000256" key="1">
    <source>
        <dbReference type="ARBA" id="ARBA00023125"/>
    </source>
</evidence>
<organism evidence="5 6">
    <name type="scientific">Methylacidimicrobium cyclopophantes</name>
    <dbReference type="NCBI Taxonomy" id="1041766"/>
    <lineage>
        <taxon>Bacteria</taxon>
        <taxon>Pseudomonadati</taxon>
        <taxon>Verrucomicrobiota</taxon>
        <taxon>Methylacidimicrobium</taxon>
    </lineage>
</organism>
<gene>
    <name evidence="5" type="primary">ssb</name>
    <name evidence="5" type="ORF">MAMC_00120</name>
</gene>
<evidence type="ECO:0000313" key="5">
    <source>
        <dbReference type="EMBL" id="VVM04560.1"/>
    </source>
</evidence>
<comment type="subunit">
    <text evidence="2">Homotetramer.</text>
</comment>
<reference evidence="5" key="1">
    <citation type="submission" date="2019-09" db="EMBL/GenBank/DDBJ databases">
        <authorList>
            <person name="Cremers G."/>
        </authorList>
    </citation>
    <scope>NUCLEOTIDE SEQUENCE [LARGE SCALE GENOMIC DNA]</scope>
    <source>
        <strain evidence="5">3B</strain>
    </source>
</reference>
<dbReference type="SUPFAM" id="SSF50249">
    <property type="entry name" value="Nucleic acid-binding proteins"/>
    <property type="match status" value="1"/>
</dbReference>
<dbReference type="PROSITE" id="PS50935">
    <property type="entry name" value="SSB"/>
    <property type="match status" value="1"/>
</dbReference>
<comment type="caution">
    <text evidence="2">Lacks conserved residue(s) required for the propagation of feature annotation.</text>
</comment>
<keyword evidence="6" id="KW-1185">Reference proteome</keyword>
<dbReference type="HAMAP" id="MF_00984">
    <property type="entry name" value="SSB"/>
    <property type="match status" value="1"/>
</dbReference>
<comment type="caution">
    <text evidence="5">The sequence shown here is derived from an EMBL/GenBank/DDBJ whole genome shotgun (WGS) entry which is preliminary data.</text>
</comment>
<dbReference type="PIRSF" id="PIRSF002070">
    <property type="entry name" value="SSB"/>
    <property type="match status" value="1"/>
</dbReference>
<dbReference type="PANTHER" id="PTHR10302">
    <property type="entry name" value="SINGLE-STRANDED DNA-BINDING PROTEIN"/>
    <property type="match status" value="1"/>
</dbReference>
<dbReference type="CDD" id="cd04496">
    <property type="entry name" value="SSB_OBF"/>
    <property type="match status" value="1"/>
</dbReference>
<dbReference type="InterPro" id="IPR011344">
    <property type="entry name" value="ssDNA-bd"/>
</dbReference>
<proteinExistence type="inferred from homology"/>
<dbReference type="Gene3D" id="2.40.50.140">
    <property type="entry name" value="Nucleic acid-binding proteins"/>
    <property type="match status" value="1"/>
</dbReference>
<dbReference type="GO" id="GO:0009295">
    <property type="term" value="C:nucleoid"/>
    <property type="evidence" value="ECO:0007669"/>
    <property type="project" value="TreeGrafter"/>
</dbReference>
<evidence type="ECO:0000313" key="6">
    <source>
        <dbReference type="Proteomes" id="UP000381693"/>
    </source>
</evidence>
<dbReference type="InterPro" id="IPR000424">
    <property type="entry name" value="Primosome_PriB/ssb"/>
</dbReference>
<sequence length="147" mass="16449">MANLNRVFLIGNLTRDPEVRYTPKGTAVGDLSMAVNTSIRGQDGQVKEETCFVDVVAWGRQAETAKEFLQRGSPVFVEGRLQFEQWETREGEKRNRLRVRAERIQFLGRGKSAGSPPSGEEQGRPREAGELSRSLEENVPDGDDVPF</sequence>
<dbReference type="PANTHER" id="PTHR10302:SF27">
    <property type="entry name" value="SINGLE-STRANDED DNA-BINDING PROTEIN"/>
    <property type="match status" value="1"/>
</dbReference>
<dbReference type="RefSeq" id="WP_142524275.1">
    <property type="nucleotide sequence ID" value="NZ_CABFUZ020000018.1"/>
</dbReference>
<dbReference type="InterPro" id="IPR012340">
    <property type="entry name" value="NA-bd_OB-fold"/>
</dbReference>
<dbReference type="GO" id="GO:0006260">
    <property type="term" value="P:DNA replication"/>
    <property type="evidence" value="ECO:0007669"/>
    <property type="project" value="InterPro"/>
</dbReference>
<dbReference type="NCBIfam" id="TIGR00621">
    <property type="entry name" value="ssb"/>
    <property type="match status" value="1"/>
</dbReference>
<dbReference type="Pfam" id="PF00436">
    <property type="entry name" value="SSB"/>
    <property type="match status" value="1"/>
</dbReference>
<name>A0A5E6M6J8_9BACT</name>